<sequence>MCSPLTQDSLGTMDDDLQQPATSKQEAAECQLQAATEAENYFLKQDLLETSKELHSLSERFCFEKIQDRAHLVLIQVFQQQRFF</sequence>
<evidence type="ECO:0000256" key="1">
    <source>
        <dbReference type="SAM" id="MobiDB-lite"/>
    </source>
</evidence>
<comment type="caution">
    <text evidence="2">The sequence shown here is derived from an EMBL/GenBank/DDBJ whole genome shotgun (WGS) entry which is preliminary data.</text>
</comment>
<feature type="region of interest" description="Disordered" evidence="1">
    <location>
        <begin position="1"/>
        <end position="29"/>
    </location>
</feature>
<protein>
    <submittedName>
        <fullName evidence="2">Uncharacterized protein</fullName>
    </submittedName>
</protein>
<proteinExistence type="predicted"/>
<keyword evidence="3" id="KW-1185">Reference proteome</keyword>
<gene>
    <name evidence="2" type="ORF">PPYR_02126</name>
</gene>
<accession>A0A5N4B6G4</accession>
<dbReference type="InParanoid" id="A0A5N4B6G4"/>
<evidence type="ECO:0000313" key="3">
    <source>
        <dbReference type="Proteomes" id="UP000327044"/>
    </source>
</evidence>
<feature type="compositionally biased region" description="Polar residues" evidence="1">
    <location>
        <begin position="1"/>
        <end position="10"/>
    </location>
</feature>
<organism evidence="2 3">
    <name type="scientific">Photinus pyralis</name>
    <name type="common">Common eastern firefly</name>
    <name type="synonym">Lampyris pyralis</name>
    <dbReference type="NCBI Taxonomy" id="7054"/>
    <lineage>
        <taxon>Eukaryota</taxon>
        <taxon>Metazoa</taxon>
        <taxon>Ecdysozoa</taxon>
        <taxon>Arthropoda</taxon>
        <taxon>Hexapoda</taxon>
        <taxon>Insecta</taxon>
        <taxon>Pterygota</taxon>
        <taxon>Neoptera</taxon>
        <taxon>Endopterygota</taxon>
        <taxon>Coleoptera</taxon>
        <taxon>Polyphaga</taxon>
        <taxon>Elateriformia</taxon>
        <taxon>Elateroidea</taxon>
        <taxon>Lampyridae</taxon>
        <taxon>Lampyrinae</taxon>
        <taxon>Photinus</taxon>
    </lineage>
</organism>
<name>A0A5N4B6G4_PHOPY</name>
<dbReference type="Proteomes" id="UP000327044">
    <property type="component" value="Unassembled WGS sequence"/>
</dbReference>
<evidence type="ECO:0000313" key="2">
    <source>
        <dbReference type="EMBL" id="KAB0805156.1"/>
    </source>
</evidence>
<dbReference type="AlphaFoldDB" id="A0A5N4B6G4"/>
<dbReference type="EMBL" id="VVIM01000001">
    <property type="protein sequence ID" value="KAB0805156.1"/>
    <property type="molecule type" value="Genomic_DNA"/>
</dbReference>
<reference evidence="2 3" key="1">
    <citation type="journal article" date="2018" name="Elife">
        <title>Firefly genomes illuminate parallel origins of bioluminescence in beetles.</title>
        <authorList>
            <person name="Fallon T.R."/>
            <person name="Lower S.E."/>
            <person name="Chang C.H."/>
            <person name="Bessho-Uehara M."/>
            <person name="Martin G.J."/>
            <person name="Bewick A.J."/>
            <person name="Behringer M."/>
            <person name="Debat H.J."/>
            <person name="Wong I."/>
            <person name="Day J.C."/>
            <person name="Suvorov A."/>
            <person name="Silva C.J."/>
            <person name="Stanger-Hall K.F."/>
            <person name="Hall D.W."/>
            <person name="Schmitz R.J."/>
            <person name="Nelson D.R."/>
            <person name="Lewis S.M."/>
            <person name="Shigenobu S."/>
            <person name="Bybee S.M."/>
            <person name="Larracuente A.M."/>
            <person name="Oba Y."/>
            <person name="Weng J.K."/>
        </authorList>
    </citation>
    <scope>NUCLEOTIDE SEQUENCE [LARGE SCALE GENOMIC DNA]</scope>
    <source>
        <strain evidence="2">1611_PpyrPB1</strain>
        <tissue evidence="2">Whole body</tissue>
    </source>
</reference>